<dbReference type="GO" id="GO:0000145">
    <property type="term" value="C:exocyst"/>
    <property type="evidence" value="ECO:0007669"/>
    <property type="project" value="InterPro"/>
</dbReference>
<organism evidence="1 2">
    <name type="scientific">Menidia menidia</name>
    <name type="common">Atlantic silverside</name>
    <dbReference type="NCBI Taxonomy" id="238744"/>
    <lineage>
        <taxon>Eukaryota</taxon>
        <taxon>Metazoa</taxon>
        <taxon>Chordata</taxon>
        <taxon>Craniata</taxon>
        <taxon>Vertebrata</taxon>
        <taxon>Euteleostomi</taxon>
        <taxon>Actinopterygii</taxon>
        <taxon>Neopterygii</taxon>
        <taxon>Teleostei</taxon>
        <taxon>Neoteleostei</taxon>
        <taxon>Acanthomorphata</taxon>
        <taxon>Ovalentaria</taxon>
        <taxon>Atherinomorphae</taxon>
        <taxon>Atheriniformes</taxon>
        <taxon>Atherinopsidae</taxon>
        <taxon>Menidiinae</taxon>
        <taxon>Menidia</taxon>
    </lineage>
</organism>
<dbReference type="GO" id="GO:0006887">
    <property type="term" value="P:exocytosis"/>
    <property type="evidence" value="ECO:0007669"/>
    <property type="project" value="InterPro"/>
</dbReference>
<dbReference type="PANTHER" id="PTHR21292:SF12">
    <property type="entry name" value="EXOCYST COMPLEX COMPONENT 3-LIKE PROTEIN"/>
    <property type="match status" value="1"/>
</dbReference>
<sequence>MDLIRAKIRKIVPKKPHRSDLLIENNNNDIDDDGHIDESSMHQNSFNIVKEQLLGPCIHSDLSQNFPKHPDDLDKNLRQHLSILESAVLDYLKIFKYSPSRETDSYHQKIFAHLHVLLQDINLFKNAIILINWVLKTYLSKEELGKPDPQLLDEWKIKAEHKVCQSVQECLSESLLKILEADRNQKCNNEETYIGLCIDIVQYIDAILTEVKKINSGLLIQVQDICFQELHVFVKKYTVEQKELLNTRVQNGKESGTELETMVFLKTMKTCKEIKKYIAIKGAGIQIPILEETVTILENMETFTLKLLTKTMADDVERQLKGYFTRRSQFLKLGHLNTQFPKLLFVVEEQKMVMDEAYKTISYAYLKHLIQFSHRKLRRWDPSFPYRVVSDADQLHRTFSDLAPGVHSWHSILRSIPEILECKCIDGLKLTMAKILSKRMSQREDLELFPALIKWKGHSKREVQEVMEALPGSTTSSGSSFFCFVCCR</sequence>
<accession>A0A8S4AEA8</accession>
<name>A0A8S4AEA8_9TELE</name>
<dbReference type="OrthoDB" id="8806573at2759"/>
<evidence type="ECO:0000313" key="2">
    <source>
        <dbReference type="Proteomes" id="UP000677803"/>
    </source>
</evidence>
<dbReference type="GO" id="GO:0051601">
    <property type="term" value="P:exocyst localization"/>
    <property type="evidence" value="ECO:0007669"/>
    <property type="project" value="TreeGrafter"/>
</dbReference>
<gene>
    <name evidence="1" type="ORF">MMEN_LOCUS3583</name>
</gene>
<dbReference type="EMBL" id="CAJRST010002224">
    <property type="protein sequence ID" value="CAG5866883.1"/>
    <property type="molecule type" value="Genomic_DNA"/>
</dbReference>
<dbReference type="PANTHER" id="PTHR21292">
    <property type="entry name" value="EXOCYST COMPLEX COMPONENT SEC6-RELATED"/>
    <property type="match status" value="1"/>
</dbReference>
<dbReference type="InterPro" id="IPR010326">
    <property type="entry name" value="EXOC3/Sec6"/>
</dbReference>
<reference evidence="1" key="1">
    <citation type="submission" date="2021-05" db="EMBL/GenBank/DDBJ databases">
        <authorList>
            <person name="Tigano A."/>
        </authorList>
    </citation>
    <scope>NUCLEOTIDE SEQUENCE</scope>
</reference>
<dbReference type="Proteomes" id="UP000677803">
    <property type="component" value="Unassembled WGS sequence"/>
</dbReference>
<dbReference type="GO" id="GO:0000149">
    <property type="term" value="F:SNARE binding"/>
    <property type="evidence" value="ECO:0007669"/>
    <property type="project" value="TreeGrafter"/>
</dbReference>
<protein>
    <submittedName>
        <fullName evidence="1">(Atlantic silverside) hypothetical protein</fullName>
    </submittedName>
</protein>
<dbReference type="AlphaFoldDB" id="A0A8S4AEA8"/>
<evidence type="ECO:0000313" key="1">
    <source>
        <dbReference type="EMBL" id="CAG5866883.1"/>
    </source>
</evidence>
<keyword evidence="2" id="KW-1185">Reference proteome</keyword>
<proteinExistence type="predicted"/>
<comment type="caution">
    <text evidence="1">The sequence shown here is derived from an EMBL/GenBank/DDBJ whole genome shotgun (WGS) entry which is preliminary data.</text>
</comment>